<protein>
    <recommendedName>
        <fullName evidence="3">YdhG-like domain-containing protein</fullName>
    </recommendedName>
</protein>
<evidence type="ECO:0008006" key="3">
    <source>
        <dbReference type="Google" id="ProtNLM"/>
    </source>
</evidence>
<dbReference type="EMBL" id="WUPT01000001">
    <property type="protein sequence ID" value="MXQ07987.1"/>
    <property type="molecule type" value="Genomic_DNA"/>
</dbReference>
<gene>
    <name evidence="1" type="ORF">GQ651_09030</name>
</gene>
<dbReference type="AlphaFoldDB" id="A0A7C9IGJ4"/>
<evidence type="ECO:0000313" key="1">
    <source>
        <dbReference type="EMBL" id="MXQ07987.1"/>
    </source>
</evidence>
<reference evidence="1 2" key="1">
    <citation type="submission" date="2019-12" db="EMBL/GenBank/DDBJ databases">
        <authorList>
            <person name="Lee S.D."/>
        </authorList>
    </citation>
    <scope>NUCLEOTIDE SEQUENCE [LARGE SCALE GENOMIC DNA]</scope>
    <source>
        <strain evidence="1 2">GH1-50</strain>
    </source>
</reference>
<organism evidence="1 2">
    <name type="scientific">Kangsaoukella pontilimi</name>
    <dbReference type="NCBI Taxonomy" id="2691042"/>
    <lineage>
        <taxon>Bacteria</taxon>
        <taxon>Pseudomonadati</taxon>
        <taxon>Pseudomonadota</taxon>
        <taxon>Alphaproteobacteria</taxon>
        <taxon>Rhodobacterales</taxon>
        <taxon>Paracoccaceae</taxon>
        <taxon>Kangsaoukella</taxon>
    </lineage>
</organism>
<dbReference type="RefSeq" id="WP_160763827.1">
    <property type="nucleotide sequence ID" value="NZ_WUPT01000001.1"/>
</dbReference>
<sequence length="111" mass="12683">MSHALDDIIAYFLAAPELVPKGKTAGLKKALHVEWKGRDVFGLIANAEWLLWYFRRPGVTCGLFEYSELLETFPDAKMSGRSEKDKAELTLRIRNLDDAQRLLVSVDKLFR</sequence>
<name>A0A7C9IGJ4_9RHOB</name>
<reference evidence="1 2" key="2">
    <citation type="submission" date="2020-03" db="EMBL/GenBank/DDBJ databases">
        <title>Kangsaoukella pontilimi gen. nov., sp. nov., a new member of the family Rhodobacteraceae isolated from a tidal mudflat.</title>
        <authorList>
            <person name="Kim I.S."/>
        </authorList>
    </citation>
    <scope>NUCLEOTIDE SEQUENCE [LARGE SCALE GENOMIC DNA]</scope>
    <source>
        <strain evidence="1 2">GH1-50</strain>
    </source>
</reference>
<comment type="caution">
    <text evidence="1">The sequence shown here is derived from an EMBL/GenBank/DDBJ whole genome shotgun (WGS) entry which is preliminary data.</text>
</comment>
<proteinExistence type="predicted"/>
<dbReference type="Proteomes" id="UP000480350">
    <property type="component" value="Unassembled WGS sequence"/>
</dbReference>
<evidence type="ECO:0000313" key="2">
    <source>
        <dbReference type="Proteomes" id="UP000480350"/>
    </source>
</evidence>
<accession>A0A7C9IGJ4</accession>
<keyword evidence="2" id="KW-1185">Reference proteome</keyword>